<evidence type="ECO:0000256" key="2">
    <source>
        <dbReference type="ARBA" id="ARBA00023186"/>
    </source>
</evidence>
<keyword evidence="2" id="KW-0143">Chaperone</keyword>
<feature type="compositionally biased region" description="Acidic residues" evidence="4">
    <location>
        <begin position="259"/>
        <end position="275"/>
    </location>
</feature>
<keyword evidence="7" id="KW-1185">Reference proteome</keyword>
<evidence type="ECO:0000313" key="6">
    <source>
        <dbReference type="EMBL" id="CAJ1974213.1"/>
    </source>
</evidence>
<feature type="region of interest" description="Disordered" evidence="4">
    <location>
        <begin position="244"/>
        <end position="356"/>
    </location>
</feature>
<name>A0AA86VTF1_9FABA</name>
<evidence type="ECO:0000256" key="1">
    <source>
        <dbReference type="ARBA" id="ARBA00004123"/>
    </source>
</evidence>
<feature type="domain" description="Histone chaperone" evidence="5">
    <location>
        <begin position="422"/>
        <end position="457"/>
    </location>
</feature>
<evidence type="ECO:0000259" key="5">
    <source>
        <dbReference type="SMART" id="SM01082"/>
    </source>
</evidence>
<feature type="region of interest" description="Disordered" evidence="4">
    <location>
        <begin position="78"/>
        <end position="107"/>
    </location>
</feature>
<dbReference type="Pfam" id="PF09649">
    <property type="entry name" value="CHZ"/>
    <property type="match status" value="1"/>
</dbReference>
<feature type="compositionally biased region" description="Basic and acidic residues" evidence="4">
    <location>
        <begin position="327"/>
        <end position="350"/>
    </location>
</feature>
<dbReference type="PANTHER" id="PTHR15410">
    <property type="entry name" value="HIRA-INTERACTING PROTEIN 3"/>
    <property type="match status" value="1"/>
</dbReference>
<dbReference type="Proteomes" id="UP001189624">
    <property type="component" value="Chromosome 9"/>
</dbReference>
<feature type="region of interest" description="Disordered" evidence="4">
    <location>
        <begin position="401"/>
        <end position="515"/>
    </location>
</feature>
<feature type="compositionally biased region" description="Acidic residues" evidence="4">
    <location>
        <begin position="471"/>
        <end position="515"/>
    </location>
</feature>
<accession>A0AA86VTF1</accession>
<dbReference type="InterPro" id="IPR019098">
    <property type="entry name" value="Histone_chaperone_domain_CHZ"/>
</dbReference>
<evidence type="ECO:0000313" key="7">
    <source>
        <dbReference type="Proteomes" id="UP001189624"/>
    </source>
</evidence>
<gene>
    <name evidence="6" type="ORF">AYBTSS11_LOCUS26285</name>
</gene>
<evidence type="ECO:0000256" key="4">
    <source>
        <dbReference type="SAM" id="MobiDB-lite"/>
    </source>
</evidence>
<evidence type="ECO:0000256" key="3">
    <source>
        <dbReference type="ARBA" id="ARBA00023242"/>
    </source>
</evidence>
<keyword evidence="3" id="KW-0539">Nucleus</keyword>
<reference evidence="6" key="1">
    <citation type="submission" date="2023-10" db="EMBL/GenBank/DDBJ databases">
        <authorList>
            <person name="Domelevo Entfellner J.-B."/>
        </authorList>
    </citation>
    <scope>NUCLEOTIDE SEQUENCE</scope>
</reference>
<comment type="subcellular location">
    <subcellularLocation>
        <location evidence="1">Nucleus</location>
    </subcellularLocation>
</comment>
<dbReference type="SMART" id="SM01082">
    <property type="entry name" value="CHZ"/>
    <property type="match status" value="1"/>
</dbReference>
<dbReference type="InterPro" id="IPR037647">
    <property type="entry name" value="HIRIP3"/>
</dbReference>
<feature type="compositionally biased region" description="Basic and acidic residues" evidence="4">
    <location>
        <begin position="80"/>
        <end position="107"/>
    </location>
</feature>
<dbReference type="Gramene" id="rna-AYBTSS11_LOCUS26285">
    <property type="protein sequence ID" value="CAJ1974213.1"/>
    <property type="gene ID" value="gene-AYBTSS11_LOCUS26285"/>
</dbReference>
<dbReference type="AlphaFoldDB" id="A0AA86VTF1"/>
<dbReference type="EMBL" id="OY731406">
    <property type="protein sequence ID" value="CAJ1974213.1"/>
    <property type="molecule type" value="Genomic_DNA"/>
</dbReference>
<protein>
    <recommendedName>
        <fullName evidence="5">Histone chaperone domain-containing protein</fullName>
    </recommendedName>
</protein>
<proteinExistence type="predicted"/>
<sequence length="515" mass="57554">MAEDSEGKKKGENIESQIETAMRSRVSHFKEQSDSLTFEGVRRLLEKDLELEEYALDVHKRFIKQCLLKCLEGVGDDDDGSKISEKAGEKDASAQESEEPKEKCELKDEKDLCPEDGEKMEDSPVLGLLKEQKRAKLETKDNNGNGNKVVPSEALIKKAVRKRSSYIKANAEYDMGYLFSLVNFRTITMASLRRLLEEDLKLDKFTLDPYKKFISQQLDEVSEKSMKSSSAVSELAKNAKKIVKKKPDTKVTKKASSEENSETSDKETDEEEGQEDEVKPRKKVVPKGKAQTPIRTKKRKGEETDLSSKKKIKPAKAASEDSSDAEDNGKNSEDDQSHSSPEKPSKKKEVSTPVYGKHVEHLKSVIKACGMGVPPSIYKKVKQVTENKREGQLIKELEEILSREGLSSNPSEKEIKEVKRKKARAKELEGIDVSNIVSSSRRRSTSSYIAPSPPKPKAPVETSGNGAEDSVNNDEDIDNEDDEDEEEDSGGDNDDDDDDDGSQSEEFNDDEEDSD</sequence>
<dbReference type="GO" id="GO:0005634">
    <property type="term" value="C:nucleus"/>
    <property type="evidence" value="ECO:0007669"/>
    <property type="project" value="UniProtKB-SubCell"/>
</dbReference>
<organism evidence="6 7">
    <name type="scientific">Sphenostylis stenocarpa</name>
    <dbReference type="NCBI Taxonomy" id="92480"/>
    <lineage>
        <taxon>Eukaryota</taxon>
        <taxon>Viridiplantae</taxon>
        <taxon>Streptophyta</taxon>
        <taxon>Embryophyta</taxon>
        <taxon>Tracheophyta</taxon>
        <taxon>Spermatophyta</taxon>
        <taxon>Magnoliopsida</taxon>
        <taxon>eudicotyledons</taxon>
        <taxon>Gunneridae</taxon>
        <taxon>Pentapetalae</taxon>
        <taxon>rosids</taxon>
        <taxon>fabids</taxon>
        <taxon>Fabales</taxon>
        <taxon>Fabaceae</taxon>
        <taxon>Papilionoideae</taxon>
        <taxon>50 kb inversion clade</taxon>
        <taxon>NPAAA clade</taxon>
        <taxon>indigoferoid/millettioid clade</taxon>
        <taxon>Phaseoleae</taxon>
        <taxon>Sphenostylis</taxon>
    </lineage>
</organism>
<dbReference type="PANTHER" id="PTHR15410:SF2">
    <property type="entry name" value="HIRA-INTERACTING PROTEIN 3"/>
    <property type="match status" value="1"/>
</dbReference>
<feature type="compositionally biased region" description="Basic and acidic residues" evidence="4">
    <location>
        <begin position="245"/>
        <end position="257"/>
    </location>
</feature>